<name>A0AAN4W0U1_9BACT</name>
<proteinExistence type="predicted"/>
<sequence>MDHLFSKLLVALPIGGCFFWAFNHMLTAFKFPHEYALLPSVIAFLAIAFLTAIYGFSILSITKKKKSR</sequence>
<evidence type="ECO:0000313" key="3">
    <source>
        <dbReference type="Proteomes" id="UP001310022"/>
    </source>
</evidence>
<protein>
    <submittedName>
        <fullName evidence="2">Uncharacterized protein</fullName>
    </submittedName>
</protein>
<organism evidence="2 3">
    <name type="scientific">Persicobacter diffluens</name>
    <dbReference type="NCBI Taxonomy" id="981"/>
    <lineage>
        <taxon>Bacteria</taxon>
        <taxon>Pseudomonadati</taxon>
        <taxon>Bacteroidota</taxon>
        <taxon>Cytophagia</taxon>
        <taxon>Cytophagales</taxon>
        <taxon>Persicobacteraceae</taxon>
        <taxon>Persicobacter</taxon>
    </lineage>
</organism>
<dbReference type="EMBL" id="BQKE01000002">
    <property type="protein sequence ID" value="GJM62824.1"/>
    <property type="molecule type" value="Genomic_DNA"/>
</dbReference>
<gene>
    <name evidence="2" type="ORF">PEDI_33760</name>
</gene>
<dbReference type="Proteomes" id="UP001310022">
    <property type="component" value="Unassembled WGS sequence"/>
</dbReference>
<feature type="transmembrane region" description="Helical" evidence="1">
    <location>
        <begin position="38"/>
        <end position="61"/>
    </location>
</feature>
<keyword evidence="3" id="KW-1185">Reference proteome</keyword>
<comment type="caution">
    <text evidence="2">The sequence shown here is derived from an EMBL/GenBank/DDBJ whole genome shotgun (WGS) entry which is preliminary data.</text>
</comment>
<dbReference type="AlphaFoldDB" id="A0AAN4W0U1"/>
<dbReference type="RefSeq" id="WP_338238058.1">
    <property type="nucleotide sequence ID" value="NZ_BQKE01000002.1"/>
</dbReference>
<keyword evidence="1" id="KW-0812">Transmembrane</keyword>
<keyword evidence="1" id="KW-1133">Transmembrane helix</keyword>
<reference evidence="2 3" key="1">
    <citation type="submission" date="2021-12" db="EMBL/GenBank/DDBJ databases">
        <title>Genome sequencing of bacteria with rrn-lacking chromosome and rrn-plasmid.</title>
        <authorList>
            <person name="Anda M."/>
            <person name="Iwasaki W."/>
        </authorList>
    </citation>
    <scope>NUCLEOTIDE SEQUENCE [LARGE SCALE GENOMIC DNA]</scope>
    <source>
        <strain evidence="2 3">NBRC 15940</strain>
    </source>
</reference>
<evidence type="ECO:0000256" key="1">
    <source>
        <dbReference type="SAM" id="Phobius"/>
    </source>
</evidence>
<accession>A0AAN4W0U1</accession>
<keyword evidence="1" id="KW-0472">Membrane</keyword>
<evidence type="ECO:0000313" key="2">
    <source>
        <dbReference type="EMBL" id="GJM62824.1"/>
    </source>
</evidence>